<keyword evidence="1" id="KW-0472">Membrane</keyword>
<evidence type="ECO:0000313" key="3">
    <source>
        <dbReference type="Proteomes" id="UP001165283"/>
    </source>
</evidence>
<feature type="transmembrane region" description="Helical" evidence="1">
    <location>
        <begin position="92"/>
        <end position="117"/>
    </location>
</feature>
<dbReference type="EMBL" id="JAGSOV010000010">
    <property type="protein sequence ID" value="MCO1654409.1"/>
    <property type="molecule type" value="Genomic_DNA"/>
</dbReference>
<dbReference type="Pfam" id="PF11255">
    <property type="entry name" value="DUF3054"/>
    <property type="match status" value="1"/>
</dbReference>
<accession>A0ABT0ZUP8</accession>
<keyword evidence="3" id="KW-1185">Reference proteome</keyword>
<organism evidence="2 3">
    <name type="scientific">Pseudonocardia humida</name>
    <dbReference type="NCBI Taxonomy" id="2800819"/>
    <lineage>
        <taxon>Bacteria</taxon>
        <taxon>Bacillati</taxon>
        <taxon>Actinomycetota</taxon>
        <taxon>Actinomycetes</taxon>
        <taxon>Pseudonocardiales</taxon>
        <taxon>Pseudonocardiaceae</taxon>
        <taxon>Pseudonocardia</taxon>
    </lineage>
</organism>
<feature type="transmembrane region" description="Helical" evidence="1">
    <location>
        <begin position="67"/>
        <end position="86"/>
    </location>
</feature>
<comment type="caution">
    <text evidence="2">The sequence shown here is derived from an EMBL/GenBank/DDBJ whole genome shotgun (WGS) entry which is preliminary data.</text>
</comment>
<gene>
    <name evidence="2" type="ORF">KDL28_05010</name>
</gene>
<evidence type="ECO:0000313" key="2">
    <source>
        <dbReference type="EMBL" id="MCO1654409.1"/>
    </source>
</evidence>
<dbReference type="RefSeq" id="WP_252436018.1">
    <property type="nucleotide sequence ID" value="NZ_JAGSOV010000010.1"/>
</dbReference>
<protein>
    <submittedName>
        <fullName evidence="2">DUF3054 domain-containing protein</fullName>
    </submittedName>
</protein>
<feature type="transmembrane region" description="Helical" evidence="1">
    <location>
        <begin position="7"/>
        <end position="29"/>
    </location>
</feature>
<keyword evidence="1" id="KW-0812">Transmembrane</keyword>
<evidence type="ECO:0000256" key="1">
    <source>
        <dbReference type="SAM" id="Phobius"/>
    </source>
</evidence>
<dbReference type="Proteomes" id="UP001165283">
    <property type="component" value="Unassembled WGS sequence"/>
</dbReference>
<reference evidence="2" key="1">
    <citation type="submission" date="2021-04" db="EMBL/GenBank/DDBJ databases">
        <title>Pseudonocardia sp. nov., isolated from sandy soil of mangrove forest.</title>
        <authorList>
            <person name="Zan Z."/>
            <person name="Huang R."/>
            <person name="Liu W."/>
        </authorList>
    </citation>
    <scope>NUCLEOTIDE SEQUENCE</scope>
    <source>
        <strain evidence="2">S2-4</strain>
    </source>
</reference>
<sequence>MTHSRIPALAFAADVVAVIVFAAVGRASHAEPGDVLGLLATMAPFVVGLVASWATPVVRARPAGLRAGAAVLAGTVVIGLLLRFAFTERLPLSFAVVATLSLGVLLIGWRALSVAVAHRARLRVR</sequence>
<name>A0ABT0ZUP8_9PSEU</name>
<proteinExistence type="predicted"/>
<keyword evidence="1" id="KW-1133">Transmembrane helix</keyword>
<feature type="transmembrane region" description="Helical" evidence="1">
    <location>
        <begin position="35"/>
        <end position="55"/>
    </location>
</feature>
<dbReference type="InterPro" id="IPR021414">
    <property type="entry name" value="DUF3054"/>
</dbReference>